<reference evidence="1" key="1">
    <citation type="journal article" date="2014" name="Genome Announc.">
        <title>Draft genome sequences of the altered schaedler flora, a defined bacterial community from gnotobiotic mice.</title>
        <authorList>
            <person name="Wannemuehler M.J."/>
            <person name="Overstreet A.M."/>
            <person name="Ward D.V."/>
            <person name="Phillips G.J."/>
        </authorList>
    </citation>
    <scope>NUCLEOTIDE SEQUENCE</scope>
    <source>
        <strain evidence="1">ASF457</strain>
    </source>
</reference>
<protein>
    <submittedName>
        <fullName evidence="1">Uncharacterized protein</fullName>
    </submittedName>
</protein>
<dbReference type="Pfam" id="PF19528">
    <property type="entry name" value="DUF6056"/>
    <property type="match status" value="1"/>
</dbReference>
<dbReference type="Proteomes" id="UP000017429">
    <property type="component" value="Chromosome"/>
</dbReference>
<name>V2RJS8_9BACT</name>
<evidence type="ECO:0000313" key="2">
    <source>
        <dbReference type="Proteomes" id="UP000017429"/>
    </source>
</evidence>
<keyword evidence="2" id="KW-1185">Reference proteome</keyword>
<evidence type="ECO:0000313" key="1">
    <source>
        <dbReference type="EMBL" id="USF24698.1"/>
    </source>
</evidence>
<reference evidence="1" key="2">
    <citation type="submission" date="2022-05" db="EMBL/GenBank/DDBJ databases">
        <authorList>
            <person name="Proctor A.L."/>
            <person name="Phillips G.J."/>
            <person name="Wannemuehler M.J."/>
        </authorList>
    </citation>
    <scope>NUCLEOTIDE SEQUENCE</scope>
    <source>
        <strain evidence="1">ASF457</strain>
    </source>
</reference>
<proteinExistence type="predicted"/>
<gene>
    <name evidence="1" type="ORF">N508_001787</name>
</gene>
<dbReference type="EMBL" id="CP097562">
    <property type="protein sequence ID" value="USF24698.1"/>
    <property type="molecule type" value="Genomic_DNA"/>
</dbReference>
<dbReference type="KEGG" id="msch:N508_001787"/>
<dbReference type="InterPro" id="IPR045691">
    <property type="entry name" value="DUF6056"/>
</dbReference>
<organism evidence="1 2">
    <name type="scientific">Mucispirillum schaedleri ASF457</name>
    <dbReference type="NCBI Taxonomy" id="1379858"/>
    <lineage>
        <taxon>Bacteria</taxon>
        <taxon>Pseudomonadati</taxon>
        <taxon>Deferribacterota</taxon>
        <taxon>Deferribacteres</taxon>
        <taxon>Deferribacterales</taxon>
        <taxon>Mucispirillaceae</taxon>
        <taxon>Mucispirillum</taxon>
    </lineage>
</organism>
<dbReference type="RefSeq" id="WP_023276068.1">
    <property type="nucleotide sequence ID" value="NZ_CP097562.1"/>
</dbReference>
<reference evidence="1" key="3">
    <citation type="submission" date="2022-06" db="EMBL/GenBank/DDBJ databases">
        <title>Resources to Facilitate Use of the Altered Schaedler Flora (ASF) Mouse Model to Study Microbiome Function.</title>
        <authorList>
            <person name="Proctor A."/>
            <person name="Parvinroo S."/>
            <person name="Richie T."/>
            <person name="Jia X."/>
            <person name="Lee S.T.M."/>
            <person name="Karp P.D."/>
            <person name="Paley S."/>
            <person name="Kostic A.D."/>
            <person name="Pierre J.F."/>
            <person name="Wannemuehler M.J."/>
            <person name="Phillips G.J."/>
        </authorList>
    </citation>
    <scope>NUCLEOTIDE SEQUENCE</scope>
    <source>
        <strain evidence="1">ASF457</strain>
    </source>
</reference>
<dbReference type="OrthoDB" id="2284195at2"/>
<accession>V2RJS8</accession>
<sequence>MYSFFKKYIDLFTGRQYLAYGFLFLLCFLIMTGQNFRLVPGNDDIVHTILIDKYGSALNFMIEQYKVWNSRYFTSLIMAYIMDKNVWLWRILNTFALFLLFVYSANIIKALYRLDIQKYIIVLYGIFASFALLSSGIWRWSITWATGSFNYLWPDSALAISFYYLLNSMLNKEKIKLFQCVVLIPVVLFACNTEQTALICITMYSIVILYYILKEKYFDKYILILYLFITASTLIVFLAPSVPLRYAAEVKTWYPMFNDISLIKKAVYGYAYTVIYGFLLYNYMNTILLSALLFIILKKQYNNIILNIISLLPLLYSLLHYIIIQSKWVFFRLFYNVNAFSKSIILNNYNEPFISVITGTLMILIIIYCIFKIKWQSMEIKYLTLLFLSAGLMSAFILSFSPTIYASGERIWLIPYTMYILSIAAVFMELLRYIDISSKKFIFIFSLYFIAGLVDLFGKVYR</sequence>
<dbReference type="AlphaFoldDB" id="V2RJS8"/>